<dbReference type="Proteomes" id="UP001519460">
    <property type="component" value="Unassembled WGS sequence"/>
</dbReference>
<evidence type="ECO:0000313" key="2">
    <source>
        <dbReference type="Proteomes" id="UP001519460"/>
    </source>
</evidence>
<keyword evidence="2" id="KW-1185">Reference proteome</keyword>
<reference evidence="1 2" key="1">
    <citation type="journal article" date="2023" name="Sci. Data">
        <title>Genome assembly of the Korean intertidal mud-creeper Batillaria attramentaria.</title>
        <authorList>
            <person name="Patra A.K."/>
            <person name="Ho P.T."/>
            <person name="Jun S."/>
            <person name="Lee S.J."/>
            <person name="Kim Y."/>
            <person name="Won Y.J."/>
        </authorList>
    </citation>
    <scope>NUCLEOTIDE SEQUENCE [LARGE SCALE GENOMIC DNA]</scope>
    <source>
        <strain evidence="1">Wonlab-2016</strain>
    </source>
</reference>
<sequence length="87" mass="9426">MVYAVDRTTSAMHTYDEITVGTPHAVPVCSSVCPMQSAAVSMHVHNRMQDSVTGKSAVRSRQVLGTTHRTLKHATWCADPPRFGNSG</sequence>
<proteinExistence type="predicted"/>
<organism evidence="1 2">
    <name type="scientific">Batillaria attramentaria</name>
    <dbReference type="NCBI Taxonomy" id="370345"/>
    <lineage>
        <taxon>Eukaryota</taxon>
        <taxon>Metazoa</taxon>
        <taxon>Spiralia</taxon>
        <taxon>Lophotrochozoa</taxon>
        <taxon>Mollusca</taxon>
        <taxon>Gastropoda</taxon>
        <taxon>Caenogastropoda</taxon>
        <taxon>Sorbeoconcha</taxon>
        <taxon>Cerithioidea</taxon>
        <taxon>Batillariidae</taxon>
        <taxon>Batillaria</taxon>
    </lineage>
</organism>
<gene>
    <name evidence="1" type="ORF">BaRGS_00013656</name>
</gene>
<protein>
    <submittedName>
        <fullName evidence="1">Uncharacterized protein</fullName>
    </submittedName>
</protein>
<accession>A0ABD0L6U9</accession>
<evidence type="ECO:0000313" key="1">
    <source>
        <dbReference type="EMBL" id="KAK7495016.1"/>
    </source>
</evidence>
<dbReference type="AlphaFoldDB" id="A0ABD0L6U9"/>
<name>A0ABD0L6U9_9CAEN</name>
<dbReference type="EMBL" id="JACVVK020000078">
    <property type="protein sequence ID" value="KAK7495016.1"/>
    <property type="molecule type" value="Genomic_DNA"/>
</dbReference>
<comment type="caution">
    <text evidence="1">The sequence shown here is derived from an EMBL/GenBank/DDBJ whole genome shotgun (WGS) entry which is preliminary data.</text>
</comment>